<evidence type="ECO:0000256" key="1">
    <source>
        <dbReference type="SAM" id="MobiDB-lite"/>
    </source>
</evidence>
<evidence type="ECO:0000313" key="2">
    <source>
        <dbReference type="EMBL" id="VDK23955.1"/>
    </source>
</evidence>
<proteinExistence type="predicted"/>
<keyword evidence="3" id="KW-1185">Reference proteome</keyword>
<accession>A0A3P6P8P7</accession>
<dbReference type="OrthoDB" id="10487289at2759"/>
<name>A0A3P6P8P7_ANISI</name>
<evidence type="ECO:0000313" key="3">
    <source>
        <dbReference type="Proteomes" id="UP000267096"/>
    </source>
</evidence>
<protein>
    <submittedName>
        <fullName evidence="2">Uncharacterized protein</fullName>
    </submittedName>
</protein>
<reference evidence="2 3" key="1">
    <citation type="submission" date="2018-11" db="EMBL/GenBank/DDBJ databases">
        <authorList>
            <consortium name="Pathogen Informatics"/>
        </authorList>
    </citation>
    <scope>NUCLEOTIDE SEQUENCE [LARGE SCALE GENOMIC DNA]</scope>
</reference>
<gene>
    <name evidence="2" type="ORF">ASIM_LOCUS4497</name>
</gene>
<feature type="region of interest" description="Disordered" evidence="1">
    <location>
        <begin position="1"/>
        <end position="28"/>
    </location>
</feature>
<dbReference type="AlphaFoldDB" id="A0A3P6P8P7"/>
<dbReference type="EMBL" id="UYRR01007889">
    <property type="protein sequence ID" value="VDK23955.1"/>
    <property type="molecule type" value="Genomic_DNA"/>
</dbReference>
<dbReference type="Proteomes" id="UP000267096">
    <property type="component" value="Unassembled WGS sequence"/>
</dbReference>
<sequence>MQIRSPHGAPRLSCSSGPPQFDHKSGDPLIDFASHSANMHRLSADERDIRTIVILTGWLMRVIPMADEGHLIDGHLMRALPLKALIDRVVTHDDRHKFTYPASNVQHPLITDQQRGRPSF</sequence>
<organism evidence="2 3">
    <name type="scientific">Anisakis simplex</name>
    <name type="common">Herring worm</name>
    <dbReference type="NCBI Taxonomy" id="6269"/>
    <lineage>
        <taxon>Eukaryota</taxon>
        <taxon>Metazoa</taxon>
        <taxon>Ecdysozoa</taxon>
        <taxon>Nematoda</taxon>
        <taxon>Chromadorea</taxon>
        <taxon>Rhabditida</taxon>
        <taxon>Spirurina</taxon>
        <taxon>Ascaridomorpha</taxon>
        <taxon>Ascaridoidea</taxon>
        <taxon>Anisakidae</taxon>
        <taxon>Anisakis</taxon>
        <taxon>Anisakis simplex complex</taxon>
    </lineage>
</organism>